<evidence type="ECO:0000256" key="1">
    <source>
        <dbReference type="ARBA" id="ARBA00009716"/>
    </source>
</evidence>
<dbReference type="GO" id="GO:0015930">
    <property type="term" value="F:glutamate synthase activity"/>
    <property type="evidence" value="ECO:0007669"/>
    <property type="project" value="InterPro"/>
</dbReference>
<proteinExistence type="inferred from homology"/>
<feature type="domain" description="Glutamate synthase" evidence="4">
    <location>
        <begin position="156"/>
        <end position="474"/>
    </location>
</feature>
<dbReference type="PANTHER" id="PTHR43819:SF1">
    <property type="entry name" value="ARCHAEAL-TYPE GLUTAMATE SYNTHASE [NADPH]"/>
    <property type="match status" value="1"/>
</dbReference>
<dbReference type="InterPro" id="IPR024188">
    <property type="entry name" value="GltB"/>
</dbReference>
<dbReference type="PANTHER" id="PTHR43819">
    <property type="entry name" value="ARCHAEAL-TYPE GLUTAMATE SYNTHASE [NADPH]"/>
    <property type="match status" value="1"/>
</dbReference>
<keyword evidence="3" id="KW-0472">Membrane</keyword>
<evidence type="ECO:0000256" key="3">
    <source>
        <dbReference type="SAM" id="Phobius"/>
    </source>
</evidence>
<dbReference type="SUPFAM" id="SSF51395">
    <property type="entry name" value="FMN-linked oxidoreductases"/>
    <property type="match status" value="1"/>
</dbReference>
<dbReference type="KEGG" id="xbc:ELE36_00955"/>
<organism evidence="5 6">
    <name type="scientific">Pseudolysobacter antarcticus</name>
    <dbReference type="NCBI Taxonomy" id="2511995"/>
    <lineage>
        <taxon>Bacteria</taxon>
        <taxon>Pseudomonadati</taxon>
        <taxon>Pseudomonadota</taxon>
        <taxon>Gammaproteobacteria</taxon>
        <taxon>Lysobacterales</taxon>
        <taxon>Rhodanobacteraceae</taxon>
        <taxon>Pseudolysobacter</taxon>
    </lineage>
</organism>
<dbReference type="PIRSF" id="PIRSF006429">
    <property type="entry name" value="GOGAT_lg_2"/>
    <property type="match status" value="1"/>
</dbReference>
<name>A0A411HF00_9GAMM</name>
<dbReference type="Pfam" id="PF01645">
    <property type="entry name" value="Glu_synthase"/>
    <property type="match status" value="1"/>
</dbReference>
<keyword evidence="3" id="KW-1133">Transmembrane helix</keyword>
<keyword evidence="3" id="KW-0812">Transmembrane</keyword>
<evidence type="ECO:0000313" key="6">
    <source>
        <dbReference type="Proteomes" id="UP000291562"/>
    </source>
</evidence>
<dbReference type="FunFam" id="3.20.20.70:FF:000156">
    <property type="entry name" value="Glutamate synthase domain protein"/>
    <property type="match status" value="1"/>
</dbReference>
<sequence length="546" mass="59589">MKNPLPSRYFAFAFCVLVLLLSLSLLLFGIGWWIVAAISAALVIVGIWDIGQHHTTLRRNYPLLAHFRYFFEAIRPEIRQYLVESDTDEVPYSRAQRSIVYQRAKNALDLRPFGTELDVYQPQYEWINHSLAPAKIADHNFRVPIGGKDCTQPYAASVFNISAMSFGALSANAIRALNEGARRGGFYHDTGEGSISQYHRENGGDLCWEIGSGYFGCRNDDGSFSEERFTANAASAQVKMIEVKLSQGAKPGHGGVLPAAKVSPEIAAARGVKIGVDCVSPAAHSAFHTPEELLRFVARLRVLSGGKPTGFKLAIGHPWEWFGIAKAMLSTGLLPDFIVVDGGEGGTGAAPMEFTDHVGAPLREALLLIHNTLVGIGLRDQIRIGASGKITSAFDIARTLALGADWCNAARGFMFALGCIQSQNCHTDRCPTGVATQDASRQRALVVPDKADRVMNFHENTLKALKELIAASGLNHPSEIGPEHVIRRVSPTEIRSLAALYNFLEPGELINGVPEHAVFKKFWQVARPDTFAPPPDVLALRLVKAR</sequence>
<feature type="transmembrane region" description="Helical" evidence="3">
    <location>
        <begin position="9"/>
        <end position="26"/>
    </location>
</feature>
<keyword evidence="6" id="KW-1185">Reference proteome</keyword>
<accession>A0A411HF00</accession>
<dbReference type="InterPro" id="IPR027283">
    <property type="entry name" value="YerD"/>
</dbReference>
<dbReference type="Gene3D" id="3.20.20.70">
    <property type="entry name" value="Aldolase class I"/>
    <property type="match status" value="1"/>
</dbReference>
<dbReference type="EMBL" id="CP035704">
    <property type="protein sequence ID" value="QBB69063.1"/>
    <property type="molecule type" value="Genomic_DNA"/>
</dbReference>
<dbReference type="CDD" id="cd02808">
    <property type="entry name" value="GltS_FMN"/>
    <property type="match status" value="1"/>
</dbReference>
<dbReference type="RefSeq" id="WP_129831318.1">
    <property type="nucleotide sequence ID" value="NZ_CP035704.1"/>
</dbReference>
<dbReference type="OrthoDB" id="9795032at2"/>
<dbReference type="PIRSF" id="PIRSF500060">
    <property type="entry name" value="UCP500060"/>
    <property type="match status" value="1"/>
</dbReference>
<protein>
    <submittedName>
        <fullName evidence="5">FMN-binding glutamate synthase family protein</fullName>
    </submittedName>
</protein>
<evidence type="ECO:0000313" key="5">
    <source>
        <dbReference type="EMBL" id="QBB69063.1"/>
    </source>
</evidence>
<dbReference type="AlphaFoldDB" id="A0A411HF00"/>
<dbReference type="InterPro" id="IPR013785">
    <property type="entry name" value="Aldolase_TIM"/>
</dbReference>
<comment type="similarity">
    <text evidence="1 2">Belongs to the glutamate synthase family.</text>
</comment>
<gene>
    <name evidence="5" type="ORF">ELE36_00955</name>
</gene>
<evidence type="ECO:0000259" key="4">
    <source>
        <dbReference type="Pfam" id="PF01645"/>
    </source>
</evidence>
<dbReference type="InterPro" id="IPR002932">
    <property type="entry name" value="Glu_synthdom"/>
</dbReference>
<evidence type="ECO:0000256" key="2">
    <source>
        <dbReference type="PIRNR" id="PIRNR006429"/>
    </source>
</evidence>
<dbReference type="GO" id="GO:0006537">
    <property type="term" value="P:glutamate biosynthetic process"/>
    <property type="evidence" value="ECO:0007669"/>
    <property type="project" value="InterPro"/>
</dbReference>
<reference evidence="5 6" key="1">
    <citation type="submission" date="2019-01" db="EMBL/GenBank/DDBJ databases">
        <title>Pseudolysobacter antarctica gen. nov., sp. nov., isolated from Fildes Peninsula, Antarctica.</title>
        <authorList>
            <person name="Wei Z."/>
            <person name="Peng F."/>
        </authorList>
    </citation>
    <scope>NUCLEOTIDE SEQUENCE [LARGE SCALE GENOMIC DNA]</scope>
    <source>
        <strain evidence="5 6">AQ6-296</strain>
    </source>
</reference>
<dbReference type="Proteomes" id="UP000291562">
    <property type="component" value="Chromosome"/>
</dbReference>